<proteinExistence type="predicted"/>
<reference evidence="2 3" key="1">
    <citation type="submission" date="2017-05" db="EMBL/GenBank/DDBJ databases">
        <authorList>
            <person name="Song R."/>
            <person name="Chenine A.L."/>
            <person name="Ruprecht R.M."/>
        </authorList>
    </citation>
    <scope>NUCLEOTIDE SEQUENCE [LARGE SCALE GENOMIC DNA]</scope>
    <source>
        <strain evidence="2 3">CECT 8899</strain>
    </source>
</reference>
<dbReference type="EMBL" id="FXZK01000006">
    <property type="protein sequence ID" value="SMY08922.1"/>
    <property type="molecule type" value="Genomic_DNA"/>
</dbReference>
<keyword evidence="1" id="KW-0812">Transmembrane</keyword>
<keyword evidence="1" id="KW-0472">Membrane</keyword>
<dbReference type="Proteomes" id="UP000201613">
    <property type="component" value="Unassembled WGS sequence"/>
</dbReference>
<keyword evidence="1" id="KW-1133">Transmembrane helix</keyword>
<organism evidence="2 3">
    <name type="scientific">Flavimaricola marinus</name>
    <dbReference type="NCBI Taxonomy" id="1819565"/>
    <lineage>
        <taxon>Bacteria</taxon>
        <taxon>Pseudomonadati</taxon>
        <taxon>Pseudomonadota</taxon>
        <taxon>Alphaproteobacteria</taxon>
        <taxon>Rhodobacterales</taxon>
        <taxon>Paracoccaceae</taxon>
        <taxon>Flavimaricola</taxon>
    </lineage>
</organism>
<dbReference type="Pfam" id="PF04964">
    <property type="entry name" value="Flp_Fap"/>
    <property type="match status" value="1"/>
</dbReference>
<evidence type="ECO:0000313" key="3">
    <source>
        <dbReference type="Proteomes" id="UP000201613"/>
    </source>
</evidence>
<dbReference type="RefSeq" id="WP_093993111.1">
    <property type="nucleotide sequence ID" value="NZ_FXZK01000006.1"/>
</dbReference>
<dbReference type="InterPro" id="IPR007047">
    <property type="entry name" value="Flp_Fap"/>
</dbReference>
<keyword evidence="3" id="KW-1185">Reference proteome</keyword>
<gene>
    <name evidence="2" type="ORF">LOM8899_03081</name>
</gene>
<sequence length="68" mass="7038">MNVTRKVIRTTIRTFCKDEDGATAIEYGLFAALVGAVIVGTVVTLGQQTNSGFNTMSSALTTAGVTAP</sequence>
<accession>A0A238LH66</accession>
<protein>
    <submittedName>
        <fullName evidence="2">Flp/Fap pilin component</fullName>
    </submittedName>
</protein>
<name>A0A238LH66_9RHOB</name>
<dbReference type="AlphaFoldDB" id="A0A238LH66"/>
<evidence type="ECO:0000256" key="1">
    <source>
        <dbReference type="SAM" id="Phobius"/>
    </source>
</evidence>
<evidence type="ECO:0000313" key="2">
    <source>
        <dbReference type="EMBL" id="SMY08922.1"/>
    </source>
</evidence>
<feature type="transmembrane region" description="Helical" evidence="1">
    <location>
        <begin position="27"/>
        <end position="46"/>
    </location>
</feature>
<dbReference type="OrthoDB" id="5325135at2"/>